<evidence type="ECO:0000256" key="1">
    <source>
        <dbReference type="SAM" id="MobiDB-lite"/>
    </source>
</evidence>
<proteinExistence type="evidence at transcript level"/>
<organism evidence="2">
    <name type="scientific">Aedes albopictus</name>
    <name type="common">Asian tiger mosquito</name>
    <name type="synonym">Stegomyia albopicta</name>
    <dbReference type="NCBI Taxonomy" id="7160"/>
    <lineage>
        <taxon>Eukaryota</taxon>
        <taxon>Metazoa</taxon>
        <taxon>Ecdysozoa</taxon>
        <taxon>Arthropoda</taxon>
        <taxon>Hexapoda</taxon>
        <taxon>Insecta</taxon>
        <taxon>Pterygota</taxon>
        <taxon>Neoptera</taxon>
        <taxon>Endopterygota</taxon>
        <taxon>Diptera</taxon>
        <taxon>Nematocera</taxon>
        <taxon>Culicoidea</taxon>
        <taxon>Culicidae</taxon>
        <taxon>Culicinae</taxon>
        <taxon>Aedini</taxon>
        <taxon>Aedes</taxon>
        <taxon>Stegomyia</taxon>
    </lineage>
</organism>
<dbReference type="VEuPathDB" id="VectorBase:AALFPA_079169"/>
<dbReference type="VEuPathDB" id="VectorBase:AALF013449"/>
<dbReference type="AlphaFoldDB" id="A0A023ELW2"/>
<feature type="compositionally biased region" description="Polar residues" evidence="1">
    <location>
        <begin position="247"/>
        <end position="257"/>
    </location>
</feature>
<feature type="compositionally biased region" description="Polar residues" evidence="1">
    <location>
        <begin position="205"/>
        <end position="218"/>
    </location>
</feature>
<accession>A0A023ELW2</accession>
<dbReference type="EMBL" id="GAPW01003347">
    <property type="protein sequence ID" value="JAC10251.1"/>
    <property type="molecule type" value="mRNA"/>
</dbReference>
<sequence length="267" mass="29949">MATVRRNTLVVDFSVLPVKPNAADIEKFLRNNLEIEMASIKNLQCHTIRNCTFIEMRDIVAAERVASMHHLKHSMAAGGKNFNIPVYVEDAATNVRIHDLPPGMSNEVVAEHMKAYGKIKSVARELWKKFFIGIPNGVRVVRIELDKHIPSFIRIQGQLTAVSYKSQIPTCRKCGRTAHPKQKCSAAAAQQKKREEETMELPNVASVQQKQEATNSIHSVADNPEPNVTIDISTEQVAERSNKRQQRSNSHPVSSCEFNPPPQKNQP</sequence>
<name>A0A023ELW2_AEDAL</name>
<protein>
    <submittedName>
        <fullName evidence="2">Putative l1 ele2 orf1-h 1e-20-j 4</fullName>
    </submittedName>
</protein>
<feature type="region of interest" description="Disordered" evidence="1">
    <location>
        <begin position="187"/>
        <end position="267"/>
    </location>
</feature>
<evidence type="ECO:0000313" key="2">
    <source>
        <dbReference type="EMBL" id="JAC10251.1"/>
    </source>
</evidence>
<dbReference type="VEuPathDB" id="VectorBase:AALC636_017434"/>
<reference evidence="2" key="1">
    <citation type="journal article" date="2014" name="PLoS Negl. Trop. Dis.">
        <title>Identification and characterization of seminal fluid proteins in the Asian tiger mosquito, Aedes albopictus.</title>
        <authorList>
            <person name="Boes K.E."/>
            <person name="Ribeiro J.M."/>
            <person name="Wong A."/>
            <person name="Harrington L.C."/>
            <person name="Wolfner M.F."/>
            <person name="Sirot L.K."/>
        </authorList>
    </citation>
    <scope>NUCLEOTIDE SEQUENCE</scope>
    <source>
        <tissue evidence="2">Reproductive organs</tissue>
    </source>
</reference>